<proteinExistence type="inferred from homology"/>
<evidence type="ECO:0000256" key="8">
    <source>
        <dbReference type="ARBA" id="ARBA00022884"/>
    </source>
</evidence>
<evidence type="ECO:0000256" key="9">
    <source>
        <dbReference type="ARBA" id="ARBA00023242"/>
    </source>
</evidence>
<evidence type="ECO:0000256" key="6">
    <source>
        <dbReference type="ARBA" id="ARBA00022691"/>
    </source>
</evidence>
<keyword evidence="14" id="KW-1185">Reference proteome</keyword>
<name>A0A1Y2FN80_PROLT</name>
<dbReference type="OrthoDB" id="6093671at2759"/>
<dbReference type="GO" id="GO:0005737">
    <property type="term" value="C:cytoplasm"/>
    <property type="evidence" value="ECO:0007669"/>
    <property type="project" value="TreeGrafter"/>
</dbReference>
<keyword evidence="7" id="KW-0819">tRNA processing</keyword>
<dbReference type="GO" id="GO:0030488">
    <property type="term" value="P:tRNA methylation"/>
    <property type="evidence" value="ECO:0007669"/>
    <property type="project" value="TreeGrafter"/>
</dbReference>
<dbReference type="EMBL" id="MCFI01000004">
    <property type="protein sequence ID" value="ORY85442.1"/>
    <property type="molecule type" value="Genomic_DNA"/>
</dbReference>
<feature type="binding site" evidence="10">
    <location>
        <position position="226"/>
    </location>
    <ligand>
        <name>S-adenosyl-L-methionine</name>
        <dbReference type="ChEBI" id="CHEBI:59789"/>
    </ligand>
</feature>
<evidence type="ECO:0000256" key="2">
    <source>
        <dbReference type="ARBA" id="ARBA00007494"/>
    </source>
</evidence>
<dbReference type="PROSITE" id="PS01153">
    <property type="entry name" value="NOL1_NOP2_SUN"/>
    <property type="match status" value="1"/>
</dbReference>
<feature type="binding site" evidence="10">
    <location>
        <begin position="166"/>
        <end position="172"/>
    </location>
    <ligand>
        <name>S-adenosyl-L-methionine</name>
        <dbReference type="ChEBI" id="CHEBI:59789"/>
    </ligand>
</feature>
<dbReference type="Pfam" id="PF01189">
    <property type="entry name" value="Methyltr_RsmB-F"/>
    <property type="match status" value="1"/>
</dbReference>
<feature type="region of interest" description="Disordered" evidence="11">
    <location>
        <begin position="1"/>
        <end position="22"/>
    </location>
</feature>
<evidence type="ECO:0000256" key="3">
    <source>
        <dbReference type="ARBA" id="ARBA00022555"/>
    </source>
</evidence>
<feature type="domain" description="SAM-dependent MTase RsmB/NOP-type" evidence="12">
    <location>
        <begin position="48"/>
        <end position="411"/>
    </location>
</feature>
<dbReference type="Pfam" id="PF25378">
    <property type="entry name" value="PUA_NSUN2"/>
    <property type="match status" value="1"/>
</dbReference>
<dbReference type="InterPro" id="IPR049560">
    <property type="entry name" value="MeTrfase_RsmB-F_NOP2_cat"/>
</dbReference>
<feature type="active site" description="Nucleophile" evidence="10">
    <location>
        <position position="303"/>
    </location>
</feature>
<keyword evidence="6 10" id="KW-0949">S-adenosyl-L-methionine</keyword>
<dbReference type="InterPro" id="IPR023267">
    <property type="entry name" value="RCMT"/>
</dbReference>
<comment type="similarity">
    <text evidence="2 10">Belongs to the class I-like SAM-binding methyltransferase superfamily. RsmB/NOP family.</text>
</comment>
<dbReference type="PRINTS" id="PR02011">
    <property type="entry name" value="RCMTNCL1"/>
</dbReference>
<dbReference type="InterPro" id="IPR057286">
    <property type="entry name" value="PUA_NSUN2"/>
</dbReference>
<comment type="subcellular location">
    <subcellularLocation>
        <location evidence="1">Nucleus</location>
    </subcellularLocation>
</comment>
<dbReference type="PANTHER" id="PTHR22808:SF1">
    <property type="entry name" value="RNA CYTOSINE-C(5)-METHYLTRANSFERASE NSUN2-RELATED"/>
    <property type="match status" value="1"/>
</dbReference>
<dbReference type="Pfam" id="PF25376">
    <property type="entry name" value="Pre-PUA_NSUN2"/>
    <property type="match status" value="1"/>
</dbReference>
<accession>A0A1Y2FN80</accession>
<dbReference type="Proteomes" id="UP000193685">
    <property type="component" value="Unassembled WGS sequence"/>
</dbReference>
<dbReference type="PRINTS" id="PR02008">
    <property type="entry name" value="RCMTFAMILY"/>
</dbReference>
<dbReference type="InterPro" id="IPR018314">
    <property type="entry name" value="RsmB/NOL1/NOP2-like_CS"/>
</dbReference>
<keyword evidence="9" id="KW-0539">Nucleus</keyword>
<dbReference type="InterPro" id="IPR023270">
    <property type="entry name" value="RCMT_NCL1"/>
</dbReference>
<dbReference type="GO" id="GO:0005634">
    <property type="term" value="C:nucleus"/>
    <property type="evidence" value="ECO:0007669"/>
    <property type="project" value="UniProtKB-SubCell"/>
</dbReference>
<sequence>MGRKQKGGARQPKSRDDDWKAAAPSNERFVQYYRKQNLCASDDEFEQMLAAFKRVLPTTFRLTGTRENCRLLQDYMERAHFPFLKDKEYDGQCIAPPRALSWYPESLAYQLDVPKIALRKDAQFKQFQRFLVMETESGNMIRQEAVSMIPPLLMDIRGDSVCLDMCAAPGSKTSQMVELLHARAAEQGQDPIGLVVANDSDYKRAYMLVHQLKRLNSPNLLVTNHDATCIPNFLVDKEGTPQKFDRILADVPCSGDGTLRKNVDIWRAWQPTSGLSLHPTQVNCLKRGLQMLAVGGRLVYSTCSLNPIENEAVLHAVLREISDAAHLVDVSHELPELVRRPGLYTWHCTDHAGNTIDSVEAVEESKRHRFPASIFPPLPGVAEALHLERCLRIYPHLQDTGGFFVAVIEKTAEVDFNDMESVRYKKRPADGSPQQALKRTKPEQPLEETAAGEVTVDQVPTEIASIQAERTAEPTLPQEVIIDKPKFMRSLNDEYFTFLPSTHPEIQSIAQYFGFDKSGLPLDCFLSRNISGEPVRTLYYATARVKTLIQHNMGRLRFVHAGVKIFCKQTMAHLATTSPEPVEEICPWRLSSDCMDVAESHVAADKVATCTLAELKVFMEHEYPKADLFPESDTSVIQQLEGKQLGCYLVRCDLSKEPDSRVPNVLLLPLWKSRVTLQMMLARKEKETIYARATGETLPAAIKILSKKNGESEAAAVGDDIVSKDASV</sequence>
<dbReference type="OMA" id="QLFTEYV"/>
<keyword evidence="3" id="KW-0820">tRNA-binding</keyword>
<organism evidence="13 14">
    <name type="scientific">Protomyces lactucae-debilis</name>
    <dbReference type="NCBI Taxonomy" id="2754530"/>
    <lineage>
        <taxon>Eukaryota</taxon>
        <taxon>Fungi</taxon>
        <taxon>Dikarya</taxon>
        <taxon>Ascomycota</taxon>
        <taxon>Taphrinomycotina</taxon>
        <taxon>Taphrinomycetes</taxon>
        <taxon>Taphrinales</taxon>
        <taxon>Protomycetaceae</taxon>
        <taxon>Protomyces</taxon>
    </lineage>
</organism>
<evidence type="ECO:0000256" key="1">
    <source>
        <dbReference type="ARBA" id="ARBA00004123"/>
    </source>
</evidence>
<dbReference type="PROSITE" id="PS51686">
    <property type="entry name" value="SAM_MT_RSMB_NOP"/>
    <property type="match status" value="1"/>
</dbReference>
<dbReference type="Gene3D" id="3.40.50.150">
    <property type="entry name" value="Vaccinia Virus protein VP39"/>
    <property type="match status" value="1"/>
</dbReference>
<evidence type="ECO:0000313" key="14">
    <source>
        <dbReference type="Proteomes" id="UP000193685"/>
    </source>
</evidence>
<dbReference type="GO" id="GO:0000049">
    <property type="term" value="F:tRNA binding"/>
    <property type="evidence" value="ECO:0007669"/>
    <property type="project" value="UniProtKB-KW"/>
</dbReference>
<feature type="binding site" evidence="10">
    <location>
        <position position="199"/>
    </location>
    <ligand>
        <name>S-adenosyl-L-methionine</name>
        <dbReference type="ChEBI" id="CHEBI:59789"/>
    </ligand>
</feature>
<evidence type="ECO:0000256" key="4">
    <source>
        <dbReference type="ARBA" id="ARBA00022603"/>
    </source>
</evidence>
<feature type="binding site" evidence="10">
    <location>
        <position position="250"/>
    </location>
    <ligand>
        <name>S-adenosyl-L-methionine</name>
        <dbReference type="ChEBI" id="CHEBI:59789"/>
    </ligand>
</feature>
<dbReference type="STRING" id="56484.A0A1Y2FN80"/>
<keyword evidence="5 10" id="KW-0808">Transferase</keyword>
<reference evidence="13 14" key="1">
    <citation type="submission" date="2016-07" db="EMBL/GenBank/DDBJ databases">
        <title>Pervasive Adenine N6-methylation of Active Genes in Fungi.</title>
        <authorList>
            <consortium name="DOE Joint Genome Institute"/>
            <person name="Mondo S.J."/>
            <person name="Dannebaum R.O."/>
            <person name="Kuo R.C."/>
            <person name="Labutti K."/>
            <person name="Haridas S."/>
            <person name="Kuo A."/>
            <person name="Salamov A."/>
            <person name="Ahrendt S.R."/>
            <person name="Lipzen A."/>
            <person name="Sullivan W."/>
            <person name="Andreopoulos W.B."/>
            <person name="Clum A."/>
            <person name="Lindquist E."/>
            <person name="Daum C."/>
            <person name="Ramamoorthy G.K."/>
            <person name="Gryganskyi A."/>
            <person name="Culley D."/>
            <person name="Magnuson J.K."/>
            <person name="James T.Y."/>
            <person name="O'Malley M.A."/>
            <person name="Stajich J.E."/>
            <person name="Spatafora J.W."/>
            <person name="Visel A."/>
            <person name="Grigoriev I.V."/>
        </authorList>
    </citation>
    <scope>NUCLEOTIDE SEQUENCE [LARGE SCALE GENOMIC DNA]</scope>
    <source>
        <strain evidence="13 14">12-1054</strain>
    </source>
</reference>
<dbReference type="SUPFAM" id="SSF53335">
    <property type="entry name" value="S-adenosyl-L-methionine-dependent methyltransferases"/>
    <property type="match status" value="1"/>
</dbReference>
<comment type="caution">
    <text evidence="13">The sequence shown here is derived from an EMBL/GenBank/DDBJ whole genome shotgun (WGS) entry which is preliminary data.</text>
</comment>
<dbReference type="InterPro" id="IPR057285">
    <property type="entry name" value="Pre-PUA_NSUN2"/>
</dbReference>
<evidence type="ECO:0000259" key="12">
    <source>
        <dbReference type="PROSITE" id="PS51686"/>
    </source>
</evidence>
<protein>
    <submittedName>
        <fullName evidence="13">S-adenosyl-L-methionine-dependent methyltransferase</fullName>
    </submittedName>
</protein>
<gene>
    <name evidence="13" type="ORF">BCR37DRAFT_364992</name>
</gene>
<evidence type="ECO:0000256" key="7">
    <source>
        <dbReference type="ARBA" id="ARBA00022694"/>
    </source>
</evidence>
<evidence type="ECO:0000313" key="13">
    <source>
        <dbReference type="EMBL" id="ORY85442.1"/>
    </source>
</evidence>
<dbReference type="InterPro" id="IPR001678">
    <property type="entry name" value="MeTrfase_RsmB-F_NOP2_dom"/>
</dbReference>
<evidence type="ECO:0000256" key="5">
    <source>
        <dbReference type="ARBA" id="ARBA00022679"/>
    </source>
</evidence>
<feature type="region of interest" description="Disordered" evidence="11">
    <location>
        <begin position="425"/>
        <end position="451"/>
    </location>
</feature>
<dbReference type="PANTHER" id="PTHR22808">
    <property type="entry name" value="NCL1 YEAST -RELATED NOL1/NOP2/FMU SUN DOMAIN-CONTAINING"/>
    <property type="match status" value="1"/>
</dbReference>
<keyword evidence="8 10" id="KW-0694">RNA-binding</keyword>
<dbReference type="GO" id="GO:0016428">
    <property type="term" value="F:tRNA (cytidine-5-)-methyltransferase activity"/>
    <property type="evidence" value="ECO:0007669"/>
    <property type="project" value="InterPro"/>
</dbReference>
<dbReference type="GeneID" id="63784860"/>
<evidence type="ECO:0000256" key="10">
    <source>
        <dbReference type="PROSITE-ProRule" id="PRU01023"/>
    </source>
</evidence>
<evidence type="ECO:0000256" key="11">
    <source>
        <dbReference type="SAM" id="MobiDB-lite"/>
    </source>
</evidence>
<keyword evidence="4 10" id="KW-0489">Methyltransferase</keyword>
<dbReference type="AlphaFoldDB" id="A0A1Y2FN80"/>
<dbReference type="RefSeq" id="XP_040726924.1">
    <property type="nucleotide sequence ID" value="XM_040868261.1"/>
</dbReference>
<dbReference type="InterPro" id="IPR029063">
    <property type="entry name" value="SAM-dependent_MTases_sf"/>
</dbReference>